<accession>A0A816KBK8</accession>
<dbReference type="EMBL" id="CAJOBF010001311">
    <property type="protein sequence ID" value="CAF3937099.1"/>
    <property type="molecule type" value="Genomic_DNA"/>
</dbReference>
<dbReference type="Proteomes" id="UP000663834">
    <property type="component" value="Unassembled WGS sequence"/>
</dbReference>
<dbReference type="EMBL" id="CAJNRF010001345">
    <property type="protein sequence ID" value="CAF2005873.1"/>
    <property type="molecule type" value="Genomic_DNA"/>
</dbReference>
<evidence type="ECO:0000313" key="6">
    <source>
        <dbReference type="EMBL" id="CAF2005873.1"/>
    </source>
</evidence>
<dbReference type="EMBL" id="CAJOBI010002939">
    <property type="protein sequence ID" value="CAF3950366.1"/>
    <property type="molecule type" value="Genomic_DNA"/>
</dbReference>
<dbReference type="Proteomes" id="UP000663842">
    <property type="component" value="Unassembled WGS sequence"/>
</dbReference>
<feature type="compositionally biased region" description="Polar residues" evidence="1">
    <location>
        <begin position="7"/>
        <end position="31"/>
    </location>
</feature>
<dbReference type="EMBL" id="CAJNOW010009588">
    <property type="protein sequence ID" value="CAF1567084.1"/>
    <property type="molecule type" value="Genomic_DNA"/>
</dbReference>
<dbReference type="EMBL" id="CAJOBG010006935">
    <property type="protein sequence ID" value="CAF4201959.1"/>
    <property type="molecule type" value="Genomic_DNA"/>
</dbReference>
<dbReference type="Proteomes" id="UP000681720">
    <property type="component" value="Unassembled WGS sequence"/>
</dbReference>
<keyword evidence="13" id="KW-1185">Reference proteome</keyword>
<dbReference type="EMBL" id="CAJOBJ010000824">
    <property type="protein sequence ID" value="CAF3845950.1"/>
    <property type="molecule type" value="Genomic_DNA"/>
</dbReference>
<dbReference type="Proteomes" id="UP000663824">
    <property type="component" value="Unassembled WGS sequence"/>
</dbReference>
<gene>
    <name evidence="10" type="ORF">BYL167_LOCUS13493</name>
    <name evidence="2" type="ORF">CJN711_LOCUS581</name>
    <name evidence="7" type="ORF">GIL414_LOCUS3676</name>
    <name evidence="3" type="ORF">KQP761_LOCUS18841</name>
    <name evidence="4" type="ORF">MBJ925_LOCUS2577</name>
    <name evidence="11" type="ORF">OVN521_LOCUS26445</name>
    <name evidence="9" type="ORF">SMN809_LOCUS9217</name>
    <name evidence="8" type="ORF">UXM345_LOCUS12538</name>
    <name evidence="6" type="ORF">WKI299_LOCUS4991</name>
    <name evidence="5" type="ORF">XDN619_LOCUS1569</name>
</gene>
<dbReference type="Proteomes" id="UP000676336">
    <property type="component" value="Unassembled WGS sequence"/>
</dbReference>
<proteinExistence type="predicted"/>
<sequence length="129" mass="14539">MKRNSSELKSASGKRQSNASSVSIVTPQQNGRRVSMLMNIQRRSSFISQLSLCQSAEYRPQQRLPPNGLEYQHNILLANITTAVKTNPKLFPFKSTKKSNSTKNRTLVQQCDVVYHEQNPVDDENSLSS</sequence>
<dbReference type="Proteomes" id="UP000663866">
    <property type="component" value="Unassembled WGS sequence"/>
</dbReference>
<dbReference type="Proteomes" id="UP000663856">
    <property type="component" value="Unassembled WGS sequence"/>
</dbReference>
<comment type="caution">
    <text evidence="4">The sequence shown here is derived from an EMBL/GenBank/DDBJ whole genome shotgun (WGS) entry which is preliminary data.</text>
</comment>
<dbReference type="Proteomes" id="UP000681967">
    <property type="component" value="Unassembled WGS sequence"/>
</dbReference>
<evidence type="ECO:0000256" key="1">
    <source>
        <dbReference type="SAM" id="MobiDB-lite"/>
    </source>
</evidence>
<dbReference type="Proteomes" id="UP000663855">
    <property type="component" value="Unassembled WGS sequence"/>
</dbReference>
<evidence type="ECO:0000313" key="4">
    <source>
        <dbReference type="EMBL" id="CAF1923064.1"/>
    </source>
</evidence>
<organism evidence="4 12">
    <name type="scientific">Rotaria magnacalcarata</name>
    <dbReference type="NCBI Taxonomy" id="392030"/>
    <lineage>
        <taxon>Eukaryota</taxon>
        <taxon>Metazoa</taxon>
        <taxon>Spiralia</taxon>
        <taxon>Gnathifera</taxon>
        <taxon>Rotifera</taxon>
        <taxon>Eurotatoria</taxon>
        <taxon>Bdelloidea</taxon>
        <taxon>Philodinida</taxon>
        <taxon>Philodinidae</taxon>
        <taxon>Rotaria</taxon>
    </lineage>
</organism>
<dbReference type="Proteomes" id="UP000663887">
    <property type="component" value="Unassembled WGS sequence"/>
</dbReference>
<name>A0A816KBK8_9BILA</name>
<evidence type="ECO:0000313" key="2">
    <source>
        <dbReference type="EMBL" id="CAF0964796.1"/>
    </source>
</evidence>
<evidence type="ECO:0000313" key="9">
    <source>
        <dbReference type="EMBL" id="CAF3950366.1"/>
    </source>
</evidence>
<dbReference type="AlphaFoldDB" id="A0A816KBK8"/>
<dbReference type="OrthoDB" id="10038837at2759"/>
<protein>
    <submittedName>
        <fullName evidence="4">Uncharacterized protein</fullName>
    </submittedName>
</protein>
<dbReference type="EMBL" id="CAJNRE010000165">
    <property type="protein sequence ID" value="CAF1923064.1"/>
    <property type="molecule type" value="Genomic_DNA"/>
</dbReference>
<feature type="region of interest" description="Disordered" evidence="1">
    <location>
        <begin position="1"/>
        <end position="31"/>
    </location>
</feature>
<dbReference type="EMBL" id="CAJNRG010000072">
    <property type="protein sequence ID" value="CAF1964818.1"/>
    <property type="molecule type" value="Genomic_DNA"/>
</dbReference>
<evidence type="ECO:0000313" key="12">
    <source>
        <dbReference type="Proteomes" id="UP000663824"/>
    </source>
</evidence>
<evidence type="ECO:0000313" key="3">
    <source>
        <dbReference type="EMBL" id="CAF1567084.1"/>
    </source>
</evidence>
<evidence type="ECO:0000313" key="7">
    <source>
        <dbReference type="EMBL" id="CAF3845950.1"/>
    </source>
</evidence>
<evidence type="ECO:0000313" key="8">
    <source>
        <dbReference type="EMBL" id="CAF3937099.1"/>
    </source>
</evidence>
<evidence type="ECO:0000313" key="5">
    <source>
        <dbReference type="EMBL" id="CAF1964818.1"/>
    </source>
</evidence>
<reference evidence="4" key="1">
    <citation type="submission" date="2021-02" db="EMBL/GenBank/DDBJ databases">
        <authorList>
            <person name="Nowell W R."/>
        </authorList>
    </citation>
    <scope>NUCLEOTIDE SEQUENCE</scope>
</reference>
<evidence type="ECO:0000313" key="11">
    <source>
        <dbReference type="EMBL" id="CAF4201959.1"/>
    </source>
</evidence>
<dbReference type="EMBL" id="CAJNOV010000043">
    <property type="protein sequence ID" value="CAF0964796.1"/>
    <property type="molecule type" value="Genomic_DNA"/>
</dbReference>
<evidence type="ECO:0000313" key="13">
    <source>
        <dbReference type="Proteomes" id="UP000663866"/>
    </source>
</evidence>
<dbReference type="EMBL" id="CAJOBH010004641">
    <property type="protein sequence ID" value="CAF3997417.1"/>
    <property type="molecule type" value="Genomic_DNA"/>
</dbReference>
<evidence type="ECO:0000313" key="10">
    <source>
        <dbReference type="EMBL" id="CAF3997417.1"/>
    </source>
</evidence>